<evidence type="ECO:0000256" key="1">
    <source>
        <dbReference type="SAM" id="SignalP"/>
    </source>
</evidence>
<dbReference type="Pfam" id="PF00314">
    <property type="entry name" value="Thaumatin"/>
    <property type="match status" value="1"/>
</dbReference>
<protein>
    <submittedName>
        <fullName evidence="3">Thaumatin domain-containing protein</fullName>
    </submittedName>
</protein>
<evidence type="ECO:0000313" key="3">
    <source>
        <dbReference type="EMBL" id="STX40755.1"/>
    </source>
</evidence>
<dbReference type="OrthoDB" id="7061668at2"/>
<name>A0A378IZJ5_9GAMM</name>
<evidence type="ECO:0000313" key="4">
    <source>
        <dbReference type="Proteomes" id="UP000054691"/>
    </source>
</evidence>
<feature type="chain" id="PRO_5016738491" evidence="1">
    <location>
        <begin position="22"/>
        <end position="889"/>
    </location>
</feature>
<evidence type="ECO:0000313" key="5">
    <source>
        <dbReference type="Proteomes" id="UP000254476"/>
    </source>
</evidence>
<organism evidence="3 5">
    <name type="scientific">Legionella gratiana</name>
    <dbReference type="NCBI Taxonomy" id="45066"/>
    <lineage>
        <taxon>Bacteria</taxon>
        <taxon>Pseudomonadati</taxon>
        <taxon>Pseudomonadota</taxon>
        <taxon>Gammaproteobacteria</taxon>
        <taxon>Legionellales</taxon>
        <taxon>Legionellaceae</taxon>
        <taxon>Legionella</taxon>
    </lineage>
</organism>
<dbReference type="PROSITE" id="PS51367">
    <property type="entry name" value="THAUMATIN_2"/>
    <property type="match status" value="1"/>
</dbReference>
<reference evidence="3 5" key="2">
    <citation type="submission" date="2018-06" db="EMBL/GenBank/DDBJ databases">
        <authorList>
            <consortium name="Pathogen Informatics"/>
            <person name="Doyle S."/>
        </authorList>
    </citation>
    <scope>NUCLEOTIDE SEQUENCE [LARGE SCALE GENOMIC DNA]</scope>
    <source>
        <strain evidence="3 5">NCTC12388</strain>
    </source>
</reference>
<dbReference type="EMBL" id="UGOB01000001">
    <property type="protein sequence ID" value="STX40755.1"/>
    <property type="molecule type" value="Genomic_DNA"/>
</dbReference>
<dbReference type="RefSeq" id="WP_131743533.1">
    <property type="nucleotide sequence ID" value="NZ_CAAAHW010000010.1"/>
</dbReference>
<keyword evidence="1" id="KW-0732">Signal</keyword>
<gene>
    <name evidence="2" type="ORF">Lgra_1193</name>
    <name evidence="3" type="ORF">NCTC12388_00037</name>
</gene>
<dbReference type="SMART" id="SM00205">
    <property type="entry name" value="THN"/>
    <property type="match status" value="1"/>
</dbReference>
<sequence>MKRNCVVLGLILFSATFTALASDPVSWSLSPSGFAETPVGQSSSVTYTLTSHLSDVATIVTKSRYTGRGITVQDNCNKVRLSPSGTCTIIYTYTPANSPQTATVRLTYGYNHNRIRLPKLVASTGSLSGSVTANPSTVTITPTLNSTIVATYTNNSSRPITGYAGNSGGTALFSISPSSAANITLTSNGCGTSAAPRTLQPTQSCQVQGTLTPQQINTATVSGLFTFVANGQPGKSTPSTTVQITQGGEANVTGVITGLPSSLTLTPLESATITATYTNTGSVPITGNAGDNTGANIFSLSSTGGEGTVGTLTNLCGTPASPITLQPTHSCTVQAQITPTKVGPLTVTGLFTYNSTSTAQPTASTTVTQGTPGSCTVRGVAQLPLPVTSYQFENNMIKFVFTNNCTPAEGSATLGSVDIAVTGATATVTQPKQYDTCSGATIPAQGSCSVLVSVIPTTTTSNMMVTASVMAGGVTSSAKTSAPVNANTNAHTVHFINQCSFNVWYGISNAAGGVGSVDPTPGSQTPGGAPSSSYYLPAQINEQPPSTIDLAVTQYVNGALWPRTNCASDGTNFTCGTGSCNTLSSNSGTCVSVGSFNQPQAPYTKLEFTIENSTNADGVYDVSIIGGLNVPVEVKGLLASTPSSPFSCTSVGAVIQPDGYGLGNCSWDFNPSSVGLNNNDFYFVTTGSNNDCNSPVGGELCGMAFGTYPNNAPINRTNGSFLGYWSLNVYQGFPSAGQWGSTNYNLYNNYEMGKSMSLISSQNYGTVSGSATNFGDMLICKPTSNNSLLTCYNNPQSTCCGCVTWNDTANTQACTSPNSDWTNTQNTPVTALNAVKWLHEGCPTAYAYTFDDKSAGATTCNATNTYTSYQVTFCPGGQSALPAGATEGR</sequence>
<reference evidence="2 4" key="1">
    <citation type="submission" date="2015-11" db="EMBL/GenBank/DDBJ databases">
        <title>Genomic analysis of 38 Legionella species identifies large and diverse effector repertoires.</title>
        <authorList>
            <person name="Burstein D."/>
            <person name="Amaro F."/>
            <person name="Zusman T."/>
            <person name="Lifshitz Z."/>
            <person name="Cohen O."/>
            <person name="Gilbert J.A."/>
            <person name="Pupko T."/>
            <person name="Shuman H.A."/>
            <person name="Segal G."/>
        </authorList>
    </citation>
    <scope>NUCLEOTIDE SEQUENCE [LARGE SCALE GENOMIC DNA]</scope>
    <source>
        <strain evidence="2 4">Lyon 8420412</strain>
    </source>
</reference>
<dbReference type="SUPFAM" id="SSF49870">
    <property type="entry name" value="Osmotin, thaumatin-like protein"/>
    <property type="match status" value="1"/>
</dbReference>
<dbReference type="PANTHER" id="PTHR31013">
    <property type="entry name" value="THAUMATIN FAMILY PROTEIN-RELATED"/>
    <property type="match status" value="1"/>
</dbReference>
<evidence type="ECO:0000313" key="2">
    <source>
        <dbReference type="EMBL" id="KTD11735.1"/>
    </source>
</evidence>
<dbReference type="Proteomes" id="UP000054691">
    <property type="component" value="Unassembled WGS sequence"/>
</dbReference>
<feature type="signal peptide" evidence="1">
    <location>
        <begin position="1"/>
        <end position="21"/>
    </location>
</feature>
<dbReference type="InterPro" id="IPR037176">
    <property type="entry name" value="Osmotin/thaumatin-like_sf"/>
</dbReference>
<accession>A0A378IZJ5</accession>
<dbReference type="InterPro" id="IPR001938">
    <property type="entry name" value="Thaumatin"/>
</dbReference>
<dbReference type="Gene3D" id="2.60.110.10">
    <property type="entry name" value="Thaumatin"/>
    <property type="match status" value="2"/>
</dbReference>
<dbReference type="AlphaFoldDB" id="A0A378IZJ5"/>
<proteinExistence type="predicted"/>
<dbReference type="STRING" id="45066.Lgra_1193"/>
<dbReference type="EMBL" id="LNYE01000020">
    <property type="protein sequence ID" value="KTD11735.1"/>
    <property type="molecule type" value="Genomic_DNA"/>
</dbReference>
<keyword evidence="4" id="KW-1185">Reference proteome</keyword>
<dbReference type="Proteomes" id="UP000254476">
    <property type="component" value="Unassembled WGS sequence"/>
</dbReference>
<dbReference type="PANTHER" id="PTHR31013:SF2">
    <property type="entry name" value="THAUMATIN-LIKE PROTEIN"/>
    <property type="match status" value="1"/>
</dbReference>